<dbReference type="Pfam" id="PF00735">
    <property type="entry name" value="Septin"/>
    <property type="match status" value="1"/>
</dbReference>
<evidence type="ECO:0000256" key="3">
    <source>
        <dbReference type="SAM" id="MobiDB-lite"/>
    </source>
</evidence>
<evidence type="ECO:0000256" key="1">
    <source>
        <dbReference type="RuleBase" id="RU004560"/>
    </source>
</evidence>
<dbReference type="SMART" id="SM00382">
    <property type="entry name" value="AAA"/>
    <property type="match status" value="1"/>
</dbReference>
<dbReference type="AlphaFoldDB" id="A0A8J5MTF3"/>
<feature type="region of interest" description="Disordered" evidence="3">
    <location>
        <begin position="1"/>
        <end position="26"/>
    </location>
</feature>
<dbReference type="PANTHER" id="PTHR32046">
    <property type="entry name" value="G DOMAIN-CONTAINING PROTEIN"/>
    <property type="match status" value="1"/>
</dbReference>
<dbReference type="CDD" id="cd00882">
    <property type="entry name" value="Ras_like_GTPase"/>
    <property type="match status" value="1"/>
</dbReference>
<dbReference type="Gene3D" id="3.40.50.300">
    <property type="entry name" value="P-loop containing nucleotide triphosphate hydrolases"/>
    <property type="match status" value="1"/>
</dbReference>
<proteinExistence type="inferred from homology"/>
<dbReference type="GO" id="GO:0005525">
    <property type="term" value="F:GTP binding"/>
    <property type="evidence" value="ECO:0007669"/>
    <property type="project" value="UniProtKB-KW"/>
</dbReference>
<protein>
    <submittedName>
        <fullName evidence="5">Putative 50S ribosome-binding GTPase-like 1</fullName>
    </submittedName>
</protein>
<feature type="coiled-coil region" evidence="2">
    <location>
        <begin position="471"/>
        <end position="502"/>
    </location>
</feature>
<keyword evidence="2" id="KW-0175">Coiled coil</keyword>
<organism evidence="5 6">
    <name type="scientific">Homarus americanus</name>
    <name type="common">American lobster</name>
    <dbReference type="NCBI Taxonomy" id="6706"/>
    <lineage>
        <taxon>Eukaryota</taxon>
        <taxon>Metazoa</taxon>
        <taxon>Ecdysozoa</taxon>
        <taxon>Arthropoda</taxon>
        <taxon>Crustacea</taxon>
        <taxon>Multicrustacea</taxon>
        <taxon>Malacostraca</taxon>
        <taxon>Eumalacostraca</taxon>
        <taxon>Eucarida</taxon>
        <taxon>Decapoda</taxon>
        <taxon>Pleocyemata</taxon>
        <taxon>Astacidea</taxon>
        <taxon>Nephropoidea</taxon>
        <taxon>Nephropidae</taxon>
        <taxon>Homarus</taxon>
    </lineage>
</organism>
<dbReference type="InterPro" id="IPR027417">
    <property type="entry name" value="P-loop_NTPase"/>
</dbReference>
<keyword evidence="6" id="KW-1185">Reference proteome</keyword>
<reference evidence="5" key="1">
    <citation type="journal article" date="2021" name="Sci. Adv.">
        <title>The American lobster genome reveals insights on longevity, neural, and immune adaptations.</title>
        <authorList>
            <person name="Polinski J.M."/>
            <person name="Zimin A.V."/>
            <person name="Clark K.F."/>
            <person name="Kohn A.B."/>
            <person name="Sadowski N."/>
            <person name="Timp W."/>
            <person name="Ptitsyn A."/>
            <person name="Khanna P."/>
            <person name="Romanova D.Y."/>
            <person name="Williams P."/>
            <person name="Greenwood S.J."/>
            <person name="Moroz L.L."/>
            <person name="Walt D.R."/>
            <person name="Bodnar A.G."/>
        </authorList>
    </citation>
    <scope>NUCLEOTIDE SEQUENCE</scope>
    <source>
        <strain evidence="5">GMGI-L3</strain>
    </source>
</reference>
<dbReference type="InterPro" id="IPR003593">
    <property type="entry name" value="AAA+_ATPase"/>
</dbReference>
<comment type="similarity">
    <text evidence="1">Belongs to the TRAFAC class TrmE-Era-EngA-EngB-Septin-like GTPase superfamily. Septin GTPase family.</text>
</comment>
<comment type="caution">
    <text evidence="5">The sequence shown here is derived from an EMBL/GenBank/DDBJ whole genome shotgun (WGS) entry which is preliminary data.</text>
</comment>
<dbReference type="InterPro" id="IPR030379">
    <property type="entry name" value="G_SEPTIN_dom"/>
</dbReference>
<accession>A0A8J5MTF3</accession>
<evidence type="ECO:0000256" key="2">
    <source>
        <dbReference type="SAM" id="Coils"/>
    </source>
</evidence>
<evidence type="ECO:0000313" key="5">
    <source>
        <dbReference type="EMBL" id="KAG7163268.1"/>
    </source>
</evidence>
<name>A0A8J5MTF3_HOMAM</name>
<keyword evidence="1" id="KW-0547">Nucleotide-binding</keyword>
<evidence type="ECO:0000313" key="6">
    <source>
        <dbReference type="Proteomes" id="UP000747542"/>
    </source>
</evidence>
<dbReference type="SUPFAM" id="SSF52540">
    <property type="entry name" value="P-loop containing nucleoside triphosphate hydrolases"/>
    <property type="match status" value="1"/>
</dbReference>
<dbReference type="PANTHER" id="PTHR32046:SF14">
    <property type="match status" value="1"/>
</dbReference>
<gene>
    <name evidence="5" type="ORF">Hamer_G004377</name>
</gene>
<keyword evidence="1" id="KW-0342">GTP-binding</keyword>
<evidence type="ECO:0000259" key="4">
    <source>
        <dbReference type="SMART" id="SM00382"/>
    </source>
</evidence>
<feature type="domain" description="AAA+ ATPase" evidence="4">
    <location>
        <begin position="78"/>
        <end position="214"/>
    </location>
</feature>
<dbReference type="Proteomes" id="UP000747542">
    <property type="component" value="Unassembled WGS sequence"/>
</dbReference>
<feature type="compositionally biased region" description="Polar residues" evidence="3">
    <location>
        <begin position="1"/>
        <end position="22"/>
    </location>
</feature>
<dbReference type="EMBL" id="JAHLQT010026473">
    <property type="protein sequence ID" value="KAG7163268.1"/>
    <property type="molecule type" value="Genomic_DNA"/>
</dbReference>
<sequence length="572" mass="65048">MSLSVKSSTVKTMAPASTSSITPDDDGAKLKVRARDIFSTSHGTQDGMEIRKMMMEVEHKSVEDKVQKMSLGQKTNRPTKVILMVGATGTGKTTLINAMVNFIYRVEFTDKFRLVLIDDKNAPKRSQAESQTDMITAYAFYQLPGMPFEYNYVLIDTPGFGDTRGIQRDREMMSQLESFLKQDYGIDQVDGVGFVTPASAARLTQTQRYVYDGLSSMFGKDIKDNIYVMATFADAKTPPVLDALKEAGVHYSGFYKFNNSALYACNATADNDTDDSDSDDEDSAYICKLFWEMGYRSLQNFFLKLGKTSPASLTLTKQVLEERSRLQLVVIGLQNQIHLGLGKLSNLNQERDMLARLDDDMKGSANYEEEVDVPKITKIDLNPKEYVTNCIKCNMTCHYPCYIPDDDNKANCWAITDGNCRICPDKCFWDLHKNMSFRYEHTSVKETRTVQELLDRYQKAEADKLTKEGAIQAIEQDINDHAQMLIDLIQEAQRHVERLEEIALKPNPLSTKEYIDLMIESEKMQKRHNFMKRIEMLEKLKEEVVVIQGVRGDCNKASGESLLKYFHDLLVE</sequence>